<dbReference type="Proteomes" id="UP000093501">
    <property type="component" value="Unassembled WGS sequence"/>
</dbReference>
<dbReference type="Gene3D" id="1.20.120.1810">
    <property type="match status" value="1"/>
</dbReference>
<evidence type="ECO:0000313" key="2">
    <source>
        <dbReference type="Proteomes" id="UP000093501"/>
    </source>
</evidence>
<evidence type="ECO:0000313" key="1">
    <source>
        <dbReference type="EMBL" id="OCL34729.1"/>
    </source>
</evidence>
<dbReference type="EMBL" id="MBQD01000020">
    <property type="protein sequence ID" value="OCL34729.1"/>
    <property type="molecule type" value="Genomic_DNA"/>
</dbReference>
<dbReference type="NCBIfam" id="TIGR02937">
    <property type="entry name" value="sigma70-ECF"/>
    <property type="match status" value="1"/>
</dbReference>
<dbReference type="InterPro" id="IPR007627">
    <property type="entry name" value="RNA_pol_sigma70_r2"/>
</dbReference>
<gene>
    <name evidence="1" type="ORF">BCR15_03330</name>
</gene>
<dbReference type="InterPro" id="IPR013325">
    <property type="entry name" value="RNA_pol_sigma_r2"/>
</dbReference>
<dbReference type="GO" id="GO:0006352">
    <property type="term" value="P:DNA-templated transcription initiation"/>
    <property type="evidence" value="ECO:0007669"/>
    <property type="project" value="InterPro"/>
</dbReference>
<dbReference type="PANTHER" id="PTHR30385">
    <property type="entry name" value="SIGMA FACTOR F FLAGELLAR"/>
    <property type="match status" value="1"/>
</dbReference>
<proteinExistence type="predicted"/>
<dbReference type="RefSeq" id="WP_068751411.1">
    <property type="nucleotide sequence ID" value="NZ_LR214441.1"/>
</dbReference>
<dbReference type="InterPro" id="IPR000943">
    <property type="entry name" value="RNA_pol_sigma70"/>
</dbReference>
<dbReference type="Gene3D" id="1.20.140.160">
    <property type="match status" value="1"/>
</dbReference>
<organism evidence="1 2">
    <name type="scientific">Tessaracoccus lapidicaptus</name>
    <dbReference type="NCBI Taxonomy" id="1427523"/>
    <lineage>
        <taxon>Bacteria</taxon>
        <taxon>Bacillati</taxon>
        <taxon>Actinomycetota</taxon>
        <taxon>Actinomycetes</taxon>
        <taxon>Propionibacteriales</taxon>
        <taxon>Propionibacteriaceae</taxon>
        <taxon>Tessaracoccus</taxon>
    </lineage>
</organism>
<reference evidence="2" key="1">
    <citation type="submission" date="2016-07" db="EMBL/GenBank/DDBJ databases">
        <authorList>
            <person name="Florea S."/>
            <person name="Webb J.S."/>
            <person name="Jaromczyk J."/>
            <person name="Schardl C.L."/>
        </authorList>
    </citation>
    <scope>NUCLEOTIDE SEQUENCE [LARGE SCALE GENOMIC DNA]</scope>
    <source>
        <strain evidence="2">IPBSL-7</strain>
    </source>
</reference>
<dbReference type="Pfam" id="PF04545">
    <property type="entry name" value="Sigma70_r4"/>
    <property type="match status" value="1"/>
</dbReference>
<name>A0A1C0AN90_9ACTN</name>
<sequence length="227" mass="25226">MTIARAFTDTPTLSRADREARTEELFERLAGTTSEAERQQVIDEIVVTNLPLSEALARRYAGRGIDLDDLEQVARMGLVCAVQRFRTGGAPFVAFAVPTITGELKRHFRASWMVRPPRRLQESPGDEATSAFRPVSLDVAATRADGTTPFELSTEDHDLELIPDLITLHRAMKTLSAVERRVLTLRFVEDLPQAEIGRRVGVSQMQVSRILSRVLAGLRAEMEPMAA</sequence>
<dbReference type="SUPFAM" id="SSF88659">
    <property type="entry name" value="Sigma3 and sigma4 domains of RNA polymerase sigma factors"/>
    <property type="match status" value="1"/>
</dbReference>
<dbReference type="InterPro" id="IPR014284">
    <property type="entry name" value="RNA_pol_sigma-70_dom"/>
</dbReference>
<comment type="caution">
    <text evidence="1">The sequence shown here is derived from an EMBL/GenBank/DDBJ whole genome shotgun (WGS) entry which is preliminary data.</text>
</comment>
<dbReference type="CDD" id="cd06171">
    <property type="entry name" value="Sigma70_r4"/>
    <property type="match status" value="1"/>
</dbReference>
<accession>A0A1C0AN90</accession>
<dbReference type="Pfam" id="PF04542">
    <property type="entry name" value="Sigma70_r2"/>
    <property type="match status" value="1"/>
</dbReference>
<dbReference type="AlphaFoldDB" id="A0A1C0AN90"/>
<dbReference type="InterPro" id="IPR013324">
    <property type="entry name" value="RNA_pol_sigma_r3/r4-like"/>
</dbReference>
<dbReference type="SUPFAM" id="SSF88946">
    <property type="entry name" value="Sigma2 domain of RNA polymerase sigma factors"/>
    <property type="match status" value="1"/>
</dbReference>
<protein>
    <submittedName>
        <fullName evidence="1">Uncharacterized protein</fullName>
    </submittedName>
</protein>
<keyword evidence="2" id="KW-1185">Reference proteome</keyword>
<dbReference type="GO" id="GO:0003700">
    <property type="term" value="F:DNA-binding transcription factor activity"/>
    <property type="evidence" value="ECO:0007669"/>
    <property type="project" value="InterPro"/>
</dbReference>
<dbReference type="PRINTS" id="PR00046">
    <property type="entry name" value="SIGMA70FCT"/>
</dbReference>
<dbReference type="InterPro" id="IPR007630">
    <property type="entry name" value="RNA_pol_sigma70_r4"/>
</dbReference>
<dbReference type="PANTHER" id="PTHR30385:SF4">
    <property type="entry name" value="RNA POLYMERASE SIGMA-E FACTOR"/>
    <property type="match status" value="1"/>
</dbReference>